<dbReference type="Proteomes" id="UP000282574">
    <property type="component" value="Unassembled WGS sequence"/>
</dbReference>
<keyword evidence="2" id="KW-1185">Reference proteome</keyword>
<dbReference type="SUPFAM" id="SSF143011">
    <property type="entry name" value="RelE-like"/>
    <property type="match status" value="1"/>
</dbReference>
<name>A0AB37UII6_9CYAN</name>
<protein>
    <recommendedName>
        <fullName evidence="3">Type II toxin-antitoxin system mRNA interferase toxin, RelE/StbE family</fullName>
    </recommendedName>
</protein>
<proteinExistence type="predicted"/>
<evidence type="ECO:0000313" key="1">
    <source>
        <dbReference type="EMBL" id="RUT11190.1"/>
    </source>
</evidence>
<dbReference type="Gene3D" id="3.30.2310.20">
    <property type="entry name" value="RelE-like"/>
    <property type="match status" value="1"/>
</dbReference>
<accession>A0AB37UII6</accession>
<sequence length="88" mass="10404">MEVSFSSPFKRAFKKRIQGNAELEARFWQKLEQFTIDPFAPSLKTHKLSGKLKEFWSFSVDYNERVLFYFVEEGKAVFVDIGSHDEVY</sequence>
<comment type="caution">
    <text evidence="1">The sequence shown here is derived from an EMBL/GenBank/DDBJ whole genome shotgun (WGS) entry which is preliminary data.</text>
</comment>
<dbReference type="RefSeq" id="WP_127023497.1">
    <property type="nucleotide sequence ID" value="NZ_JAVKZF010000004.1"/>
</dbReference>
<organism evidence="1 2">
    <name type="scientific">Chroococcidiopsis cubana SAG 39.79</name>
    <dbReference type="NCBI Taxonomy" id="388085"/>
    <lineage>
        <taxon>Bacteria</taxon>
        <taxon>Bacillati</taxon>
        <taxon>Cyanobacteriota</taxon>
        <taxon>Cyanophyceae</taxon>
        <taxon>Chroococcidiopsidales</taxon>
        <taxon>Chroococcidiopsidaceae</taxon>
        <taxon>Chroococcidiopsis</taxon>
    </lineage>
</organism>
<dbReference type="InterPro" id="IPR035093">
    <property type="entry name" value="RelE/ParE_toxin_dom_sf"/>
</dbReference>
<reference evidence="1 2" key="1">
    <citation type="journal article" date="2019" name="Genome Biol. Evol.">
        <title>Day and night: Metabolic profiles and evolutionary relationships of six axenic non-marine cyanobacteria.</title>
        <authorList>
            <person name="Will S.E."/>
            <person name="Henke P."/>
            <person name="Boedeker C."/>
            <person name="Huang S."/>
            <person name="Brinkmann H."/>
            <person name="Rohde M."/>
            <person name="Jarek M."/>
            <person name="Friedl T."/>
            <person name="Seufert S."/>
            <person name="Schumacher M."/>
            <person name="Overmann J."/>
            <person name="Neumann-Schaal M."/>
            <person name="Petersen J."/>
        </authorList>
    </citation>
    <scope>NUCLEOTIDE SEQUENCE [LARGE SCALE GENOMIC DNA]</scope>
    <source>
        <strain evidence="1 2">SAG 39.79</strain>
    </source>
</reference>
<dbReference type="AlphaFoldDB" id="A0AB37UII6"/>
<evidence type="ECO:0008006" key="3">
    <source>
        <dbReference type="Google" id="ProtNLM"/>
    </source>
</evidence>
<dbReference type="EMBL" id="RSCK01000029">
    <property type="protein sequence ID" value="RUT11190.1"/>
    <property type="molecule type" value="Genomic_DNA"/>
</dbReference>
<evidence type="ECO:0000313" key="2">
    <source>
        <dbReference type="Proteomes" id="UP000282574"/>
    </source>
</evidence>
<gene>
    <name evidence="1" type="ORF">DSM107010_34590</name>
</gene>